<dbReference type="Ensembl" id="ENSNVIT00000026221.1">
    <property type="protein sequence ID" value="ENSNVIP00000022536.1"/>
    <property type="gene ID" value="ENSNVIG00000017542.1"/>
</dbReference>
<accession>A0A8C7BTR9</accession>
<sequence>MSDFSEELIESKTEDDQEESYVFSGTGMSFPWLQNHIGTIATGGKKEKDFAQTTSACLSFIQEALLKHQWQQAAEYMHSYLQILEDSDSHKRQAAPEIIWKLGSEILFYHPKSNMETFNTFADRMKNIGVMNYLKVRFHINLYPVFHIEVKKPERNLFHSRNARYSEKANSHIVFLNFFRLFLGILQFLFFSKAPLELTLTDEDDYAYNAASQSMLNHSCKTSVNLGALIQTPGVWDPFVKSYVEMLEFYGDRDGAREVLTNYAYDEKFPSNPNAHVYLYNFLKREKAPREKLISVLKILYQIVPSHKLMLEFHSLLRKSEKEDHRKLGLEVLFGVLDFAGCTKNITAWKYLAKYLRQILMGNHLAWVQEEWNSRKNWWPDFHFSSFWAKNDWKEDKTLACEKALVAGILLGKGCRYFRFISKQDDEVLRKKIKRIKKSVENHSIVNPGL</sequence>
<dbReference type="GO" id="GO:0015630">
    <property type="term" value="C:microtubule cytoskeleton"/>
    <property type="evidence" value="ECO:0007669"/>
    <property type="project" value="Ensembl"/>
</dbReference>
<feature type="region of interest" description="Disordered" evidence="1">
    <location>
        <begin position="1"/>
        <end position="20"/>
    </location>
</feature>
<dbReference type="InterPro" id="IPR052669">
    <property type="entry name" value="SL1/TIF-IB_Component"/>
</dbReference>
<dbReference type="InterPro" id="IPR039495">
    <property type="entry name" value="TAF1A"/>
</dbReference>
<dbReference type="Pfam" id="PF14929">
    <property type="entry name" value="TAF1_subA"/>
    <property type="match status" value="1"/>
</dbReference>
<name>A0A8C7BTR9_NEOVI</name>
<dbReference type="GeneTree" id="ENSGT00390000011405"/>
<dbReference type="GO" id="GO:0005654">
    <property type="term" value="C:nucleoplasm"/>
    <property type="evidence" value="ECO:0007669"/>
    <property type="project" value="Ensembl"/>
</dbReference>
<dbReference type="Proteomes" id="UP000694425">
    <property type="component" value="Unplaced"/>
</dbReference>
<reference evidence="2" key="1">
    <citation type="submission" date="2025-08" db="UniProtKB">
        <authorList>
            <consortium name="Ensembl"/>
        </authorList>
    </citation>
    <scope>IDENTIFICATION</scope>
</reference>
<dbReference type="PANTHER" id="PTHR32122:SF1">
    <property type="entry name" value="TATA BOX-BINDING PROTEIN-ASSOCIATED FACTOR RNA POLYMERASE I SUBUNIT A"/>
    <property type="match status" value="1"/>
</dbReference>
<reference evidence="2" key="2">
    <citation type="submission" date="2025-09" db="UniProtKB">
        <authorList>
            <consortium name="Ensembl"/>
        </authorList>
    </citation>
    <scope>IDENTIFICATION</scope>
</reference>
<evidence type="ECO:0000313" key="2">
    <source>
        <dbReference type="Ensembl" id="ENSNVIP00000022536.1"/>
    </source>
</evidence>
<dbReference type="AlphaFoldDB" id="A0A8C7BTR9"/>
<evidence type="ECO:0000256" key="1">
    <source>
        <dbReference type="SAM" id="MobiDB-lite"/>
    </source>
</evidence>
<keyword evidence="3" id="KW-1185">Reference proteome</keyword>
<dbReference type="GO" id="GO:0006360">
    <property type="term" value="P:transcription by RNA polymerase I"/>
    <property type="evidence" value="ECO:0007669"/>
    <property type="project" value="InterPro"/>
</dbReference>
<dbReference type="GO" id="GO:0005668">
    <property type="term" value="C:RNA polymerase transcription factor SL1 complex"/>
    <property type="evidence" value="ECO:0007669"/>
    <property type="project" value="Ensembl"/>
</dbReference>
<dbReference type="PANTHER" id="PTHR32122">
    <property type="entry name" value="TATA BOX-BINDING PROTEIN ASSOCIATED FACTOR RNA POLYMERASE I SUBUNIT A"/>
    <property type="match status" value="1"/>
</dbReference>
<proteinExistence type="predicted"/>
<organism evidence="2 3">
    <name type="scientific">Neovison vison</name>
    <name type="common">American mink</name>
    <name type="synonym">Mustela vison</name>
    <dbReference type="NCBI Taxonomy" id="452646"/>
    <lineage>
        <taxon>Eukaryota</taxon>
        <taxon>Metazoa</taxon>
        <taxon>Chordata</taxon>
        <taxon>Craniata</taxon>
        <taxon>Vertebrata</taxon>
        <taxon>Euteleostomi</taxon>
        <taxon>Mammalia</taxon>
        <taxon>Eutheria</taxon>
        <taxon>Laurasiatheria</taxon>
        <taxon>Carnivora</taxon>
        <taxon>Caniformia</taxon>
        <taxon>Musteloidea</taxon>
        <taxon>Mustelidae</taxon>
        <taxon>Mustelinae</taxon>
        <taxon>Neogale</taxon>
    </lineage>
</organism>
<evidence type="ECO:0000313" key="3">
    <source>
        <dbReference type="Proteomes" id="UP000694425"/>
    </source>
</evidence>
<protein>
    <submittedName>
        <fullName evidence="2">TATA-box binding protein associated factor, RNA polymerase I subunit A</fullName>
    </submittedName>
</protein>